<accession>A0ABN9GZ72</accession>
<proteinExistence type="predicted"/>
<dbReference type="InterPro" id="IPR056843">
    <property type="entry name" value="THADA-like_TPR"/>
</dbReference>
<evidence type="ECO:0000313" key="3">
    <source>
        <dbReference type="Proteomes" id="UP001162483"/>
    </source>
</evidence>
<dbReference type="Proteomes" id="UP001162483">
    <property type="component" value="Unassembled WGS sequence"/>
</dbReference>
<keyword evidence="3" id="KW-1185">Reference proteome</keyword>
<dbReference type="InterPro" id="IPR051954">
    <property type="entry name" value="tRNA_methyltransferase_THADA"/>
</dbReference>
<comment type="caution">
    <text evidence="2">The sequence shown here is derived from an EMBL/GenBank/DDBJ whole genome shotgun (WGS) entry which is preliminary data.</text>
</comment>
<evidence type="ECO:0000259" key="1">
    <source>
        <dbReference type="Pfam" id="PF25150"/>
    </source>
</evidence>
<reference evidence="2" key="1">
    <citation type="submission" date="2023-05" db="EMBL/GenBank/DDBJ databases">
        <authorList>
            <person name="Stuckert A."/>
        </authorList>
    </citation>
    <scope>NUCLEOTIDE SEQUENCE</scope>
</reference>
<dbReference type="EMBL" id="CATNWA010019744">
    <property type="protein sequence ID" value="CAI9614774.1"/>
    <property type="molecule type" value="Genomic_DNA"/>
</dbReference>
<feature type="domain" description="tRNA (32-2'-O)-methyltransferase regulator THADA-like TPR repeats region" evidence="1">
    <location>
        <begin position="1"/>
        <end position="112"/>
    </location>
</feature>
<protein>
    <recommendedName>
        <fullName evidence="1">tRNA (32-2'-O)-methyltransferase regulator THADA-like TPR repeats region domain-containing protein</fullName>
    </recommendedName>
</protein>
<gene>
    <name evidence="2" type="ORF">SPARVUS_LOCUS15130829</name>
</gene>
<dbReference type="PANTHER" id="PTHR14387:SF7">
    <property type="entry name" value="THYROID ADENOMA-ASSOCIATED PROTEIN"/>
    <property type="match status" value="1"/>
</dbReference>
<evidence type="ECO:0000313" key="2">
    <source>
        <dbReference type="EMBL" id="CAI9614774.1"/>
    </source>
</evidence>
<dbReference type="Pfam" id="PF25150">
    <property type="entry name" value="TPR_Trm732"/>
    <property type="match status" value="1"/>
</dbReference>
<feature type="non-terminal residue" evidence="2">
    <location>
        <position position="113"/>
    </location>
</feature>
<dbReference type="PANTHER" id="PTHR14387">
    <property type="entry name" value="THADA/DEATH RECEPTOR INTERACTING PROTEIN"/>
    <property type="match status" value="1"/>
</dbReference>
<name>A0ABN9GZ72_9NEOB</name>
<organism evidence="2 3">
    <name type="scientific">Staurois parvus</name>
    <dbReference type="NCBI Taxonomy" id="386267"/>
    <lineage>
        <taxon>Eukaryota</taxon>
        <taxon>Metazoa</taxon>
        <taxon>Chordata</taxon>
        <taxon>Craniata</taxon>
        <taxon>Vertebrata</taxon>
        <taxon>Euteleostomi</taxon>
        <taxon>Amphibia</taxon>
        <taxon>Batrachia</taxon>
        <taxon>Anura</taxon>
        <taxon>Neobatrachia</taxon>
        <taxon>Ranoidea</taxon>
        <taxon>Ranidae</taxon>
        <taxon>Staurois</taxon>
    </lineage>
</organism>
<sequence length="113" mass="13240">MDALGLLCESHWSTEVVSVDEIDLVRFFLRYNLNCQSPSVRQQMCYLIKKLFCRVQESSQVLYKHQQSKNFKVFQQTENEVDPCTALRHYTEFMSSITSYLFESLFPGSSHPT</sequence>